<reference evidence="10" key="1">
    <citation type="journal article" date="2019" name="Int. J. Syst. Evol. Microbiol.">
        <title>The Global Catalogue of Microorganisms (GCM) 10K type strain sequencing project: providing services to taxonomists for standard genome sequencing and annotation.</title>
        <authorList>
            <consortium name="The Broad Institute Genomics Platform"/>
            <consortium name="The Broad Institute Genome Sequencing Center for Infectious Disease"/>
            <person name="Wu L."/>
            <person name="Ma J."/>
        </authorList>
    </citation>
    <scope>NUCLEOTIDE SEQUENCE [LARGE SCALE GENOMIC DNA]</scope>
    <source>
        <strain evidence="10">JCM 14969</strain>
    </source>
</reference>
<accession>A0ABP4NEE5</accession>
<keyword evidence="6 7" id="KW-0472">Membrane</keyword>
<protein>
    <submittedName>
        <fullName evidence="9">ABC transporter permease</fullName>
    </submittedName>
</protein>
<feature type="transmembrane region" description="Helical" evidence="7">
    <location>
        <begin position="106"/>
        <end position="127"/>
    </location>
</feature>
<dbReference type="Gene3D" id="1.10.3720.10">
    <property type="entry name" value="MetI-like"/>
    <property type="match status" value="1"/>
</dbReference>
<dbReference type="Pfam" id="PF19300">
    <property type="entry name" value="BPD_transp_1_N"/>
    <property type="match status" value="1"/>
</dbReference>
<evidence type="ECO:0000256" key="7">
    <source>
        <dbReference type="RuleBase" id="RU363032"/>
    </source>
</evidence>
<evidence type="ECO:0000313" key="10">
    <source>
        <dbReference type="Proteomes" id="UP001500393"/>
    </source>
</evidence>
<sequence>MKFTTVFIQRRLVALALLLLIVSFAVFSLLDLSPGSPEEALLGPEARTNPASVEAIREEYHLDQPLLRRYWNWLADVAHLDLGRSTESGEAVTHVIAQRLVLTTQLGLFAAAIVLLVGVPVGMLAGLRRGSSFDRVVTSAAIFLASAPPFAVGILLILMFGVWLDWLPPFGVGDGAVDRLRHLVLPALALASAALAIVVRQTRAAALGVIDQDYVLFARARGLSRRTIFLNYAFHNAALPVVTTVGLLLVFSLSGAVFVETVFGLPGVGSLLIESINSRNIPVVQGLTLLTAAIVVLGNLFTDLLALAIDPRTRYAGTA</sequence>
<feature type="transmembrane region" description="Helical" evidence="7">
    <location>
        <begin position="229"/>
        <end position="251"/>
    </location>
</feature>
<evidence type="ECO:0000256" key="6">
    <source>
        <dbReference type="ARBA" id="ARBA00023136"/>
    </source>
</evidence>
<organism evidence="9 10">
    <name type="scientific">Kribbella sancticallisti</name>
    <dbReference type="NCBI Taxonomy" id="460087"/>
    <lineage>
        <taxon>Bacteria</taxon>
        <taxon>Bacillati</taxon>
        <taxon>Actinomycetota</taxon>
        <taxon>Actinomycetes</taxon>
        <taxon>Propionibacteriales</taxon>
        <taxon>Kribbellaceae</taxon>
        <taxon>Kribbella</taxon>
    </lineage>
</organism>
<dbReference type="PROSITE" id="PS50928">
    <property type="entry name" value="ABC_TM1"/>
    <property type="match status" value="1"/>
</dbReference>
<feature type="transmembrane region" description="Helical" evidence="7">
    <location>
        <begin position="139"/>
        <end position="163"/>
    </location>
</feature>
<proteinExistence type="inferred from homology"/>
<dbReference type="CDD" id="cd06261">
    <property type="entry name" value="TM_PBP2"/>
    <property type="match status" value="1"/>
</dbReference>
<feature type="transmembrane region" description="Helical" evidence="7">
    <location>
        <begin position="183"/>
        <end position="199"/>
    </location>
</feature>
<dbReference type="InterPro" id="IPR000515">
    <property type="entry name" value="MetI-like"/>
</dbReference>
<dbReference type="InterPro" id="IPR045621">
    <property type="entry name" value="BPD_transp_1_N"/>
</dbReference>
<dbReference type="Pfam" id="PF00528">
    <property type="entry name" value="BPD_transp_1"/>
    <property type="match status" value="1"/>
</dbReference>
<evidence type="ECO:0000313" key="9">
    <source>
        <dbReference type="EMBL" id="GAA1560555.1"/>
    </source>
</evidence>
<dbReference type="SUPFAM" id="SSF161098">
    <property type="entry name" value="MetI-like"/>
    <property type="match status" value="1"/>
</dbReference>
<evidence type="ECO:0000256" key="2">
    <source>
        <dbReference type="ARBA" id="ARBA00022448"/>
    </source>
</evidence>
<keyword evidence="3" id="KW-1003">Cell membrane</keyword>
<dbReference type="InterPro" id="IPR035906">
    <property type="entry name" value="MetI-like_sf"/>
</dbReference>
<dbReference type="Proteomes" id="UP001500393">
    <property type="component" value="Unassembled WGS sequence"/>
</dbReference>
<evidence type="ECO:0000256" key="4">
    <source>
        <dbReference type="ARBA" id="ARBA00022692"/>
    </source>
</evidence>
<name>A0ABP4NEE5_9ACTN</name>
<comment type="similarity">
    <text evidence="7">Belongs to the binding-protein-dependent transport system permease family.</text>
</comment>
<comment type="caution">
    <text evidence="9">The sequence shown here is derived from an EMBL/GenBank/DDBJ whole genome shotgun (WGS) entry which is preliminary data.</text>
</comment>
<evidence type="ECO:0000259" key="8">
    <source>
        <dbReference type="PROSITE" id="PS50928"/>
    </source>
</evidence>
<evidence type="ECO:0000256" key="5">
    <source>
        <dbReference type="ARBA" id="ARBA00022989"/>
    </source>
</evidence>
<feature type="domain" description="ABC transmembrane type-1" evidence="8">
    <location>
        <begin position="100"/>
        <end position="306"/>
    </location>
</feature>
<evidence type="ECO:0000256" key="1">
    <source>
        <dbReference type="ARBA" id="ARBA00004651"/>
    </source>
</evidence>
<dbReference type="RefSeq" id="WP_344210695.1">
    <property type="nucleotide sequence ID" value="NZ_BAAAOS010000008.1"/>
</dbReference>
<feature type="transmembrane region" description="Helical" evidence="7">
    <location>
        <begin position="12"/>
        <end position="30"/>
    </location>
</feature>
<feature type="transmembrane region" description="Helical" evidence="7">
    <location>
        <begin position="287"/>
        <end position="309"/>
    </location>
</feature>
<dbReference type="PANTHER" id="PTHR43163:SF6">
    <property type="entry name" value="DIPEPTIDE TRANSPORT SYSTEM PERMEASE PROTEIN DPPB-RELATED"/>
    <property type="match status" value="1"/>
</dbReference>
<dbReference type="PANTHER" id="PTHR43163">
    <property type="entry name" value="DIPEPTIDE TRANSPORT SYSTEM PERMEASE PROTEIN DPPB-RELATED"/>
    <property type="match status" value="1"/>
</dbReference>
<keyword evidence="10" id="KW-1185">Reference proteome</keyword>
<comment type="subcellular location">
    <subcellularLocation>
        <location evidence="1 7">Cell membrane</location>
        <topology evidence="1 7">Multi-pass membrane protein</topology>
    </subcellularLocation>
</comment>
<gene>
    <name evidence="9" type="ORF">GCM10009789_12300</name>
</gene>
<evidence type="ECO:0000256" key="3">
    <source>
        <dbReference type="ARBA" id="ARBA00022475"/>
    </source>
</evidence>
<keyword evidence="5 7" id="KW-1133">Transmembrane helix</keyword>
<keyword evidence="2 7" id="KW-0813">Transport</keyword>
<keyword evidence="4 7" id="KW-0812">Transmembrane</keyword>
<dbReference type="EMBL" id="BAAAOS010000008">
    <property type="protein sequence ID" value="GAA1560555.1"/>
    <property type="molecule type" value="Genomic_DNA"/>
</dbReference>